<dbReference type="AlphaFoldDB" id="A0A264W0H0"/>
<feature type="non-terminal residue" evidence="1">
    <location>
        <position position="1"/>
    </location>
</feature>
<reference evidence="1 2" key="1">
    <citation type="submission" date="2017-07" db="EMBL/GenBank/DDBJ databases">
        <title>Tetzosporium hominis gen.nov. sp.nov.</title>
        <authorList>
            <person name="Tetz G."/>
            <person name="Tetz V."/>
        </authorList>
    </citation>
    <scope>NUCLEOTIDE SEQUENCE [LARGE SCALE GENOMIC DNA]</scope>
    <source>
        <strain evidence="1 2">VT-49</strain>
    </source>
</reference>
<dbReference type="EMBL" id="NOKQ01000290">
    <property type="protein sequence ID" value="OZS77061.1"/>
    <property type="molecule type" value="Genomic_DNA"/>
</dbReference>
<proteinExistence type="predicted"/>
<evidence type="ECO:0000313" key="2">
    <source>
        <dbReference type="Proteomes" id="UP000217065"/>
    </source>
</evidence>
<comment type="caution">
    <text evidence="1">The sequence shown here is derived from an EMBL/GenBank/DDBJ whole genome shotgun (WGS) entry which is preliminary data.</text>
</comment>
<evidence type="ECO:0008006" key="3">
    <source>
        <dbReference type="Google" id="ProtNLM"/>
    </source>
</evidence>
<gene>
    <name evidence="1" type="ORF">CF394_13430</name>
</gene>
<sequence>EEAMKSAQLLADKAPSCLAVGHGNFLKSPSERMRQAIQKAKKG</sequence>
<organism evidence="1 2">
    <name type="scientific">Tetzosporium hominis</name>
    <dbReference type="NCBI Taxonomy" id="2020506"/>
    <lineage>
        <taxon>Bacteria</taxon>
        <taxon>Bacillati</taxon>
        <taxon>Bacillota</taxon>
        <taxon>Bacilli</taxon>
        <taxon>Bacillales</taxon>
        <taxon>Caryophanaceae</taxon>
        <taxon>Tetzosporium</taxon>
    </lineage>
</organism>
<name>A0A264W0H0_9BACL</name>
<protein>
    <recommendedName>
        <fullName evidence="3">MBL fold metallo-hydrolase</fullName>
    </recommendedName>
</protein>
<evidence type="ECO:0000313" key="1">
    <source>
        <dbReference type="EMBL" id="OZS77061.1"/>
    </source>
</evidence>
<dbReference type="Proteomes" id="UP000217065">
    <property type="component" value="Unassembled WGS sequence"/>
</dbReference>
<accession>A0A264W0H0</accession>
<keyword evidence="2" id="KW-1185">Reference proteome</keyword>